<sequence>MYNQGNIMRKLLGKTNNNNQDSSSANNSHENTPSSSVANGTSHGSNITSNPSGGGGLSSIPNYRQRPTASQNASYQAGQPLECLDRSPDGRSAVLAGRHALRTVTFDGLNIREGIDLRSLLQGGSPDQLAIRDVKWGPAGGNPAIFTACGSGKIFQYDLVRASEAWATGSPLESLQIREDSRQVNTLDVNPHRASYLLSGSQDGIVRCFDIRNPIPSRTGATFRPVHAYKCNADGVRQVRWSPKDGFVFACSTDQGTVLQWDMRKYHAPVLRINAHEKSCTSIAWHPDGEHLVSAGWDSKCHVWHLGKVPDKRQKPKWTISTPAPVASLAWRPGQWSATAQAKRASQIAISYGESGQKKFGINAVHIWDLARPTMPYREIQLFDSSPNSLLWHDQYLLWTVGQDGLFTQCDVNFAPKVLDRQAVSTMSFSSQGDVLMFLDERAPSYRPRPHMLHADSSHSIGAPSYSSSPTTPRFGVSRSDSEDDVLGSFLGPKRRTSQRKRRPSTRSANLSTTPPTGNEEVLSLEQTIKVTGIYKPQQAMAIGHLPAAARPPVYEYMTINYLEVLYQELPYVEGGRPLPDRVKTILDHYARTADSVNQYRLAQSWRILAYWIDLILRRRGQYHMERRLDHYEKRKLEGKLRALGPPFQMSVQTDGADTPRKAQPRSLLSEELESTSNQPTPLARPVTESEKLAPGLESGSFALGPALQPRGPQKRSRLDSVPLSVVSFNSEHTQASTEGYDFYDTEAILADAVDIPRKRPEDPRKAVLRHDSDGSFGHALSVSAGSRRGAEATGTAIASSVESNSGLPIRGSALAEIRYPRGSDGSERASDIQMGSSGRPRFVVPPKFNRTETETTGMTAYTDEHHAITQSTTDDSFPSQNDEDIRHGAPPVVITDEPPTLPAEPEPEPTHIIETDYLPWPSDPAYPYPLHDPPSFSSSTPPLNPYSLISRALAFEAKSSALNASAIVLLLKPLVPSDVIDSYQAAAILRQHHSRLMNLKLFVEAALLRKLCMQGWPAAAAAGAEESTPADQEKNPLKDWGSNYAAIFTPAQNGVSVGFFCSSCHKPRELDRSEASTDSIWTCKRCKAAAAPCALCGHRDSSPFIPSSSEATISSLQPDREGEDEYQPIATWWLCPVCGHGGHSSCMQAWHAAFEAERDSAIYVDGPVDTDDPAAELASSGGYCPLDGCGHVCLPPAPIRLPWGARGTGTDTGGYGHGMTSRMGEMATEAPSRAGTAREREREAAAAGGGAAGGGGATSASTYSRSAGNKTPVFSSVAGGNKTPVFSASGGGRSTSSVTDHGDASLLGSAADRGYVDLGPPALSALASAGTNESGGRVLNPDDGMSGAHSRAVDSVRETGGLAFGIGPGGGIQAHHSYPAAYAHGQAHGSGSGSGAGSTLGLQSQGGGHTGVTGILSSSPGRIGAWMSSNLGGGHGGEGSKGEPGLGGGRGERDKERRKSVKFVTGVDGSGGSGGSGGVGGAVARP</sequence>
<keyword evidence="1 4" id="KW-0853">WD repeat</keyword>
<feature type="compositionally biased region" description="Low complexity" evidence="5">
    <location>
        <begin position="1259"/>
        <end position="1268"/>
    </location>
</feature>
<dbReference type="InterPro" id="IPR015943">
    <property type="entry name" value="WD40/YVTN_repeat-like_dom_sf"/>
</dbReference>
<dbReference type="PANTHER" id="PTHR46200">
    <property type="entry name" value="GATOR COMPLEX PROTEIN WDR24"/>
    <property type="match status" value="1"/>
</dbReference>
<dbReference type="EMBL" id="JAUTDP010000007">
    <property type="protein sequence ID" value="KAK3397449.1"/>
    <property type="molecule type" value="Genomic_DNA"/>
</dbReference>
<dbReference type="InterPro" id="IPR001680">
    <property type="entry name" value="WD40_rpt"/>
</dbReference>
<feature type="region of interest" description="Disordered" evidence="5">
    <location>
        <begin position="13"/>
        <end position="84"/>
    </location>
</feature>
<feature type="region of interest" description="Disordered" evidence="5">
    <location>
        <begin position="1328"/>
        <end position="1353"/>
    </location>
</feature>
<dbReference type="InterPro" id="IPR036322">
    <property type="entry name" value="WD40_repeat_dom_sf"/>
</dbReference>
<evidence type="ECO:0000313" key="6">
    <source>
        <dbReference type="EMBL" id="KAK3397449.1"/>
    </source>
</evidence>
<dbReference type="PROSITE" id="PS50082">
    <property type="entry name" value="WD_REPEATS_2"/>
    <property type="match status" value="1"/>
</dbReference>
<feature type="compositionally biased region" description="Low complexity" evidence="5">
    <location>
        <begin position="16"/>
        <end position="28"/>
    </location>
</feature>
<dbReference type="SMART" id="SM00320">
    <property type="entry name" value="WD40"/>
    <property type="match status" value="5"/>
</dbReference>
<keyword evidence="7" id="KW-1185">Reference proteome</keyword>
<feature type="compositionally biased region" description="Basic residues" evidence="5">
    <location>
        <begin position="493"/>
        <end position="505"/>
    </location>
</feature>
<organism evidence="6 7">
    <name type="scientific">Sordaria brevicollis</name>
    <dbReference type="NCBI Taxonomy" id="83679"/>
    <lineage>
        <taxon>Eukaryota</taxon>
        <taxon>Fungi</taxon>
        <taxon>Dikarya</taxon>
        <taxon>Ascomycota</taxon>
        <taxon>Pezizomycotina</taxon>
        <taxon>Sordariomycetes</taxon>
        <taxon>Sordariomycetidae</taxon>
        <taxon>Sordariales</taxon>
        <taxon>Sordariaceae</taxon>
        <taxon>Sordaria</taxon>
    </lineage>
</organism>
<comment type="caution">
    <text evidence="6">The sequence shown here is derived from an EMBL/GenBank/DDBJ whole genome shotgun (WGS) entry which is preliminary data.</text>
</comment>
<dbReference type="GO" id="GO:0061700">
    <property type="term" value="C:GATOR2 complex"/>
    <property type="evidence" value="ECO:0007669"/>
    <property type="project" value="TreeGrafter"/>
</dbReference>
<feature type="compositionally biased region" description="Gly residues" evidence="5">
    <location>
        <begin position="1432"/>
        <end position="1450"/>
    </location>
</feature>
<dbReference type="InterPro" id="IPR018527">
    <property type="entry name" value="Rubredoxin_Fe_BS"/>
</dbReference>
<feature type="compositionally biased region" description="Gly residues" evidence="5">
    <location>
        <begin position="1389"/>
        <end position="1412"/>
    </location>
</feature>
<evidence type="ECO:0000256" key="3">
    <source>
        <dbReference type="ARBA" id="ARBA00022737"/>
    </source>
</evidence>
<keyword evidence="3" id="KW-0677">Repeat</keyword>
<keyword evidence="2" id="KW-0479">Metal-binding</keyword>
<feature type="region of interest" description="Disordered" evidence="5">
    <location>
        <begin position="768"/>
        <end position="789"/>
    </location>
</feature>
<proteinExistence type="predicted"/>
<accession>A0AAE0UBI4</accession>
<feature type="region of interest" description="Disordered" evidence="5">
    <location>
        <begin position="449"/>
        <end position="519"/>
    </location>
</feature>
<dbReference type="GO" id="GO:0005774">
    <property type="term" value="C:vacuolar membrane"/>
    <property type="evidence" value="ECO:0007669"/>
    <property type="project" value="TreeGrafter"/>
</dbReference>
<dbReference type="InterPro" id="IPR037590">
    <property type="entry name" value="WDR24"/>
</dbReference>
<dbReference type="PROSITE" id="PS00202">
    <property type="entry name" value="RUBREDOXIN"/>
    <property type="match status" value="1"/>
</dbReference>
<feature type="compositionally biased region" description="Basic and acidic residues" evidence="5">
    <location>
        <begin position="820"/>
        <end position="831"/>
    </location>
</feature>
<reference evidence="6" key="1">
    <citation type="journal article" date="2023" name="Mol. Phylogenet. Evol.">
        <title>Genome-scale phylogeny and comparative genomics of the fungal order Sordariales.</title>
        <authorList>
            <person name="Hensen N."/>
            <person name="Bonometti L."/>
            <person name="Westerberg I."/>
            <person name="Brannstrom I.O."/>
            <person name="Guillou S."/>
            <person name="Cros-Aarteil S."/>
            <person name="Calhoun S."/>
            <person name="Haridas S."/>
            <person name="Kuo A."/>
            <person name="Mondo S."/>
            <person name="Pangilinan J."/>
            <person name="Riley R."/>
            <person name="LaButti K."/>
            <person name="Andreopoulos B."/>
            <person name="Lipzen A."/>
            <person name="Chen C."/>
            <person name="Yan M."/>
            <person name="Daum C."/>
            <person name="Ng V."/>
            <person name="Clum A."/>
            <person name="Steindorff A."/>
            <person name="Ohm R.A."/>
            <person name="Martin F."/>
            <person name="Silar P."/>
            <person name="Natvig D.O."/>
            <person name="Lalanne C."/>
            <person name="Gautier V."/>
            <person name="Ament-Velasquez S.L."/>
            <person name="Kruys A."/>
            <person name="Hutchinson M.I."/>
            <person name="Powell A.J."/>
            <person name="Barry K."/>
            <person name="Miller A.N."/>
            <person name="Grigoriev I.V."/>
            <person name="Debuchy R."/>
            <person name="Gladieux P."/>
            <person name="Hiltunen Thoren M."/>
            <person name="Johannesson H."/>
        </authorList>
    </citation>
    <scope>NUCLEOTIDE SEQUENCE</scope>
    <source>
        <strain evidence="6">FGSC 1904</strain>
    </source>
</reference>
<feature type="region of interest" description="Disordered" evidence="5">
    <location>
        <begin position="648"/>
        <end position="719"/>
    </location>
</feature>
<reference evidence="6" key="2">
    <citation type="submission" date="2023-07" db="EMBL/GenBank/DDBJ databases">
        <authorList>
            <consortium name="Lawrence Berkeley National Laboratory"/>
            <person name="Haridas S."/>
            <person name="Hensen N."/>
            <person name="Bonometti L."/>
            <person name="Westerberg I."/>
            <person name="Brannstrom I.O."/>
            <person name="Guillou S."/>
            <person name="Cros-Aarteil S."/>
            <person name="Calhoun S."/>
            <person name="Kuo A."/>
            <person name="Mondo S."/>
            <person name="Pangilinan J."/>
            <person name="Riley R."/>
            <person name="LaButti K."/>
            <person name="Andreopoulos B."/>
            <person name="Lipzen A."/>
            <person name="Chen C."/>
            <person name="Yanf M."/>
            <person name="Daum C."/>
            <person name="Ng V."/>
            <person name="Clum A."/>
            <person name="Steindorff A."/>
            <person name="Ohm R."/>
            <person name="Martin F."/>
            <person name="Silar P."/>
            <person name="Natvig D."/>
            <person name="Lalanne C."/>
            <person name="Gautier V."/>
            <person name="Ament-velasquez S.L."/>
            <person name="Kruys A."/>
            <person name="Hutchinson M.I."/>
            <person name="Powell A.J."/>
            <person name="Barry K."/>
            <person name="Miller A.N."/>
            <person name="Grigoriev I.V."/>
            <person name="Debuchy R."/>
            <person name="Gladieux P."/>
            <person name="Thoren M.H."/>
            <person name="Johannesson H."/>
        </authorList>
    </citation>
    <scope>NUCLEOTIDE SEQUENCE</scope>
    <source>
        <strain evidence="6">FGSC 1904</strain>
    </source>
</reference>
<gene>
    <name evidence="6" type="ORF">B0T20DRAFT_438355</name>
</gene>
<dbReference type="GO" id="GO:0046872">
    <property type="term" value="F:metal ion binding"/>
    <property type="evidence" value="ECO:0007669"/>
    <property type="project" value="UniProtKB-KW"/>
</dbReference>
<dbReference type="PANTHER" id="PTHR46200:SF1">
    <property type="entry name" value="GATOR COMPLEX PROTEIN WDR24"/>
    <property type="match status" value="1"/>
</dbReference>
<name>A0AAE0UBI4_SORBR</name>
<evidence type="ECO:0000313" key="7">
    <source>
        <dbReference type="Proteomes" id="UP001281003"/>
    </source>
</evidence>
<dbReference type="Pfam" id="PF00400">
    <property type="entry name" value="WD40"/>
    <property type="match status" value="2"/>
</dbReference>
<feature type="region of interest" description="Disordered" evidence="5">
    <location>
        <begin position="820"/>
        <end position="847"/>
    </location>
</feature>
<feature type="compositionally biased region" description="Gly residues" evidence="5">
    <location>
        <begin position="1248"/>
        <end position="1258"/>
    </location>
</feature>
<feature type="compositionally biased region" description="Gly residues" evidence="5">
    <location>
        <begin position="1469"/>
        <end position="1487"/>
    </location>
</feature>
<evidence type="ECO:0000256" key="2">
    <source>
        <dbReference type="ARBA" id="ARBA00022723"/>
    </source>
</evidence>
<evidence type="ECO:0000256" key="1">
    <source>
        <dbReference type="ARBA" id="ARBA00022574"/>
    </source>
</evidence>
<dbReference type="Proteomes" id="UP001281003">
    <property type="component" value="Unassembled WGS sequence"/>
</dbReference>
<feature type="compositionally biased region" description="Polar residues" evidence="5">
    <location>
        <begin position="506"/>
        <end position="517"/>
    </location>
</feature>
<feature type="region of interest" description="Disordered" evidence="5">
    <location>
        <begin position="1384"/>
        <end position="1487"/>
    </location>
</feature>
<dbReference type="PROSITE" id="PS50294">
    <property type="entry name" value="WD_REPEATS_REGION"/>
    <property type="match status" value="1"/>
</dbReference>
<evidence type="ECO:0000256" key="5">
    <source>
        <dbReference type="SAM" id="MobiDB-lite"/>
    </source>
</evidence>
<evidence type="ECO:0000256" key="4">
    <source>
        <dbReference type="PROSITE-ProRule" id="PRU00221"/>
    </source>
</evidence>
<feature type="region of interest" description="Disordered" evidence="5">
    <location>
        <begin position="889"/>
        <end position="910"/>
    </location>
</feature>
<dbReference type="GO" id="GO:0016239">
    <property type="term" value="P:positive regulation of macroautophagy"/>
    <property type="evidence" value="ECO:0007669"/>
    <property type="project" value="TreeGrafter"/>
</dbReference>
<feature type="region of interest" description="Disordered" evidence="5">
    <location>
        <begin position="1227"/>
        <end position="1268"/>
    </location>
</feature>
<feature type="compositionally biased region" description="Polar residues" evidence="5">
    <location>
        <begin position="59"/>
        <end position="77"/>
    </location>
</feature>
<feature type="compositionally biased region" description="Polar residues" evidence="5">
    <location>
        <begin position="29"/>
        <end position="51"/>
    </location>
</feature>
<dbReference type="Gene3D" id="2.130.10.10">
    <property type="entry name" value="YVTN repeat-like/Quinoprotein amine dehydrogenase"/>
    <property type="match status" value="2"/>
</dbReference>
<dbReference type="GO" id="GO:1904263">
    <property type="term" value="P:positive regulation of TORC1 signaling"/>
    <property type="evidence" value="ECO:0007669"/>
    <property type="project" value="TreeGrafter"/>
</dbReference>
<dbReference type="GO" id="GO:0005829">
    <property type="term" value="C:cytosol"/>
    <property type="evidence" value="ECO:0007669"/>
    <property type="project" value="TreeGrafter"/>
</dbReference>
<evidence type="ECO:0008006" key="8">
    <source>
        <dbReference type="Google" id="ProtNLM"/>
    </source>
</evidence>
<protein>
    <recommendedName>
        <fullName evidence="8">WD repeat protein</fullName>
    </recommendedName>
</protein>
<feature type="repeat" description="WD" evidence="4">
    <location>
        <begin position="273"/>
        <end position="306"/>
    </location>
</feature>
<dbReference type="SUPFAM" id="SSF50978">
    <property type="entry name" value="WD40 repeat-like"/>
    <property type="match status" value="1"/>
</dbReference>